<comment type="caution">
    <text evidence="2">The sequence shown here is derived from an EMBL/GenBank/DDBJ whole genome shotgun (WGS) entry which is preliminary data.</text>
</comment>
<protein>
    <recommendedName>
        <fullName evidence="4">Bacteriocin</fullName>
    </recommendedName>
</protein>
<organism evidence="2 3">
    <name type="scientific">Chryseobacterium arthrosphaerae</name>
    <dbReference type="NCBI Taxonomy" id="651561"/>
    <lineage>
        <taxon>Bacteria</taxon>
        <taxon>Pseudomonadati</taxon>
        <taxon>Bacteroidota</taxon>
        <taxon>Flavobacteriia</taxon>
        <taxon>Flavobacteriales</taxon>
        <taxon>Weeksellaceae</taxon>
        <taxon>Chryseobacterium group</taxon>
        <taxon>Chryseobacterium</taxon>
    </lineage>
</organism>
<dbReference type="EMBL" id="MAYG01000012">
    <property type="protein sequence ID" value="OCA71317.1"/>
    <property type="molecule type" value="Genomic_DNA"/>
</dbReference>
<name>A0A1B8ZIF8_9FLAO</name>
<reference evidence="3" key="1">
    <citation type="submission" date="2016-07" db="EMBL/GenBank/DDBJ databases">
        <authorList>
            <person name="Florea S."/>
            <person name="Webb J.S."/>
            <person name="Jaromczyk J."/>
            <person name="Schardl C.L."/>
        </authorList>
    </citation>
    <scope>NUCLEOTIDE SEQUENCE [LARGE SCALE GENOMIC DNA]</scope>
    <source>
        <strain evidence="3">CC-VM-7</strain>
    </source>
</reference>
<evidence type="ECO:0008006" key="4">
    <source>
        <dbReference type="Google" id="ProtNLM"/>
    </source>
</evidence>
<feature type="compositionally biased region" description="Gly residues" evidence="1">
    <location>
        <begin position="61"/>
        <end position="73"/>
    </location>
</feature>
<proteinExistence type="predicted"/>
<dbReference type="AlphaFoldDB" id="A0A1B8ZIF8"/>
<evidence type="ECO:0000256" key="1">
    <source>
        <dbReference type="SAM" id="MobiDB-lite"/>
    </source>
</evidence>
<feature type="region of interest" description="Disordered" evidence="1">
    <location>
        <begin position="61"/>
        <end position="84"/>
    </location>
</feature>
<sequence>MKKMKKLLRKDLSVITGNGMIDTCHMNGDSASCWTDCECSFGKACQLDDDGNPGRCVGSGGGGTGGGTGGGGCLPPNDCTEQPY</sequence>
<accession>A0A1B8ZIF8</accession>
<gene>
    <name evidence="2" type="ORF">BBI00_16470</name>
</gene>
<dbReference type="Proteomes" id="UP000093432">
    <property type="component" value="Unassembled WGS sequence"/>
</dbReference>
<dbReference type="STRING" id="651561.BBI00_16470"/>
<evidence type="ECO:0000313" key="2">
    <source>
        <dbReference type="EMBL" id="OCA71317.1"/>
    </source>
</evidence>
<evidence type="ECO:0000313" key="3">
    <source>
        <dbReference type="Proteomes" id="UP000093432"/>
    </source>
</evidence>